<dbReference type="EMBL" id="PPSL01000006">
    <property type="protein sequence ID" value="PQJ09541.1"/>
    <property type="molecule type" value="Genomic_DNA"/>
</dbReference>
<proteinExistence type="predicted"/>
<sequence>MKTLAFILLILFFWFSASAQVVAIQCVKAPRMAYVGLDNPLKVAVDGYPGSALMVTVDNGGIDGSNGDYIFTPKYPSDSITIRVQVRTPTQIKEVQKIKVKLECFPIDSTTFMGHRSGFITAGQVRVAIGLDGNPQGFELTPHFHVTGFKVRVIRDGEEILSKSLSNRRGARFVDDEEVERVMSNINAGDSIIFTNITYLGYGECTGTMKSMEFVAN</sequence>
<feature type="chain" id="PRO_5015565342" evidence="1">
    <location>
        <begin position="20"/>
        <end position="217"/>
    </location>
</feature>
<gene>
    <name evidence="2" type="ORF">CJD36_020095</name>
</gene>
<comment type="caution">
    <text evidence="2">The sequence shown here is derived from an EMBL/GenBank/DDBJ whole genome shotgun (WGS) entry which is preliminary data.</text>
</comment>
<dbReference type="Proteomes" id="UP000239872">
    <property type="component" value="Unassembled WGS sequence"/>
</dbReference>
<evidence type="ECO:0000313" key="2">
    <source>
        <dbReference type="EMBL" id="PQJ09541.1"/>
    </source>
</evidence>
<feature type="signal peptide" evidence="1">
    <location>
        <begin position="1"/>
        <end position="19"/>
    </location>
</feature>
<evidence type="ECO:0000313" key="3">
    <source>
        <dbReference type="Proteomes" id="UP000239872"/>
    </source>
</evidence>
<dbReference type="AlphaFoldDB" id="A0A2S7SSD1"/>
<evidence type="ECO:0000256" key="1">
    <source>
        <dbReference type="SAM" id="SignalP"/>
    </source>
</evidence>
<dbReference type="RefSeq" id="WP_105040990.1">
    <property type="nucleotide sequence ID" value="NZ_PPSL01000006.1"/>
</dbReference>
<organism evidence="2 3">
    <name type="scientific">Flavipsychrobacter stenotrophus</name>
    <dbReference type="NCBI Taxonomy" id="2077091"/>
    <lineage>
        <taxon>Bacteria</taxon>
        <taxon>Pseudomonadati</taxon>
        <taxon>Bacteroidota</taxon>
        <taxon>Chitinophagia</taxon>
        <taxon>Chitinophagales</taxon>
        <taxon>Chitinophagaceae</taxon>
        <taxon>Flavipsychrobacter</taxon>
    </lineage>
</organism>
<keyword evidence="1" id="KW-0732">Signal</keyword>
<reference evidence="2 3" key="1">
    <citation type="submission" date="2018-01" db="EMBL/GenBank/DDBJ databases">
        <title>A novel member of the phylum Bacteroidetes isolated from glacier ice.</title>
        <authorList>
            <person name="Liu Q."/>
            <person name="Xin Y.-H."/>
        </authorList>
    </citation>
    <scope>NUCLEOTIDE SEQUENCE [LARGE SCALE GENOMIC DNA]</scope>
    <source>
        <strain evidence="2 3">RB1R16</strain>
    </source>
</reference>
<accession>A0A2S7SSD1</accession>
<protein>
    <submittedName>
        <fullName evidence="2">Uncharacterized protein</fullName>
    </submittedName>
</protein>
<name>A0A2S7SSD1_9BACT</name>
<keyword evidence="3" id="KW-1185">Reference proteome</keyword>